<dbReference type="RefSeq" id="WP_155122106.1">
    <property type="nucleotide sequence ID" value="NZ_AQWH01000030.1"/>
</dbReference>
<dbReference type="OrthoDB" id="7658594at2"/>
<name>A0A1U9Z2L0_9HYPH</name>
<organism evidence="1 2">
    <name type="scientific">Martelella mediterranea DSM 17316</name>
    <dbReference type="NCBI Taxonomy" id="1122214"/>
    <lineage>
        <taxon>Bacteria</taxon>
        <taxon>Pseudomonadati</taxon>
        <taxon>Pseudomonadota</taxon>
        <taxon>Alphaproteobacteria</taxon>
        <taxon>Hyphomicrobiales</taxon>
        <taxon>Aurantimonadaceae</taxon>
        <taxon>Martelella</taxon>
    </lineage>
</organism>
<keyword evidence="2" id="KW-1185">Reference proteome</keyword>
<evidence type="ECO:0000313" key="2">
    <source>
        <dbReference type="Proteomes" id="UP000191135"/>
    </source>
</evidence>
<dbReference type="EMBL" id="CP020330">
    <property type="protein sequence ID" value="AQZ51890.1"/>
    <property type="molecule type" value="Genomic_DNA"/>
</dbReference>
<protein>
    <submittedName>
        <fullName evidence="1">Uncharacterized protein</fullName>
    </submittedName>
</protein>
<gene>
    <name evidence="1" type="ORF">Mame_02564</name>
</gene>
<evidence type="ECO:0000313" key="1">
    <source>
        <dbReference type="EMBL" id="AQZ51890.1"/>
    </source>
</evidence>
<dbReference type="KEGG" id="mmed:Mame_02564"/>
<proteinExistence type="predicted"/>
<sequence length="157" mass="17418">MATDPIKVPDPSKMDDPEAVRRLMANALRLGRDDVAQACSRRLYELAGIDQVNPIEKRLWQAVGAYEETLRKKHGRQQKASYTRRKIAAKGAIQTLTDWALDPAVTPGFEALVNSGAAEFTGEYVVLEFANSFPEEAVEAARRKLVAYGVKPPSQKF</sequence>
<dbReference type="AlphaFoldDB" id="A0A1U9Z2L0"/>
<reference evidence="1 2" key="1">
    <citation type="submission" date="2017-03" db="EMBL/GenBank/DDBJ databases">
        <title>Foreign affairs: Plasmid Transfer between Roseobacters and Rhizobia.</title>
        <authorList>
            <person name="Bartling P."/>
            <person name="Bunk B."/>
            <person name="Overmann J."/>
            <person name="Brinkmann H."/>
            <person name="Petersen J."/>
        </authorList>
    </citation>
    <scope>NUCLEOTIDE SEQUENCE [LARGE SCALE GENOMIC DNA]</scope>
    <source>
        <strain evidence="1 2">MACL11</strain>
    </source>
</reference>
<accession>A0A1U9Z2L0</accession>
<dbReference type="Proteomes" id="UP000191135">
    <property type="component" value="Chromosome"/>
</dbReference>